<reference evidence="2" key="1">
    <citation type="journal article" date="2021" name="Science">
        <title>Hunting the eagle killer: A cyanobacterial neurotoxin causes vacuolar myelinopathy.</title>
        <authorList>
            <person name="Breinlinger S."/>
            <person name="Phillips T.J."/>
            <person name="Haram B.N."/>
            <person name="Mares J."/>
            <person name="Martinez Yerena J.A."/>
            <person name="Hrouzek P."/>
            <person name="Sobotka R."/>
            <person name="Henderson W.M."/>
            <person name="Schmieder P."/>
            <person name="Williams S.M."/>
            <person name="Lauderdale J.D."/>
            <person name="Wilde H.D."/>
            <person name="Gerrin W."/>
            <person name="Kust A."/>
            <person name="Washington J.W."/>
            <person name="Wagner C."/>
            <person name="Geier B."/>
            <person name="Liebeke M."/>
            <person name="Enke H."/>
            <person name="Niedermeyer T.H.J."/>
            <person name="Wilde S.B."/>
        </authorList>
    </citation>
    <scope>NUCLEOTIDE SEQUENCE [LARGE SCALE GENOMIC DNA]</scope>
    <source>
        <strain evidence="2">Thurmond2011</strain>
    </source>
</reference>
<comment type="caution">
    <text evidence="1">The sequence shown here is derived from an EMBL/GenBank/DDBJ whole genome shotgun (WGS) entry which is preliminary data.</text>
</comment>
<proteinExistence type="predicted"/>
<dbReference type="AlphaFoldDB" id="A0AAP5MBS8"/>
<accession>A0AAP5MBS8</accession>
<sequence>MLRYKNPPYGRQTLRLTVIRRLQSAPMGASRLKWENPFTAMSFELVQHDVNKATL</sequence>
<name>A0AAP5MBS8_9CYAN</name>
<evidence type="ECO:0000313" key="1">
    <source>
        <dbReference type="EMBL" id="MDR9899570.1"/>
    </source>
</evidence>
<evidence type="ECO:0000313" key="2">
    <source>
        <dbReference type="Proteomes" id="UP000667802"/>
    </source>
</evidence>
<keyword evidence="2" id="KW-1185">Reference proteome</keyword>
<organism evidence="1 2">
    <name type="scientific">Aetokthonos hydrillicola Thurmond2011</name>
    <dbReference type="NCBI Taxonomy" id="2712845"/>
    <lineage>
        <taxon>Bacteria</taxon>
        <taxon>Bacillati</taxon>
        <taxon>Cyanobacteriota</taxon>
        <taxon>Cyanophyceae</taxon>
        <taxon>Nostocales</taxon>
        <taxon>Hapalosiphonaceae</taxon>
        <taxon>Aetokthonos</taxon>
    </lineage>
</organism>
<dbReference type="Proteomes" id="UP000667802">
    <property type="component" value="Unassembled WGS sequence"/>
</dbReference>
<protein>
    <submittedName>
        <fullName evidence="1">Uncharacterized protein</fullName>
    </submittedName>
</protein>
<dbReference type="EMBL" id="JAALHA020000025">
    <property type="protein sequence ID" value="MDR9899570.1"/>
    <property type="molecule type" value="Genomic_DNA"/>
</dbReference>
<gene>
    <name evidence="1" type="ORF">G7B40_034185</name>
</gene>